<name>A0A0E9PIM1_ANGAN</name>
<dbReference type="EMBL" id="GBXM01104121">
    <property type="protein sequence ID" value="JAH04456.1"/>
    <property type="molecule type" value="Transcribed_RNA"/>
</dbReference>
<organism evidence="1">
    <name type="scientific">Anguilla anguilla</name>
    <name type="common">European freshwater eel</name>
    <name type="synonym">Muraena anguilla</name>
    <dbReference type="NCBI Taxonomy" id="7936"/>
    <lineage>
        <taxon>Eukaryota</taxon>
        <taxon>Metazoa</taxon>
        <taxon>Chordata</taxon>
        <taxon>Craniata</taxon>
        <taxon>Vertebrata</taxon>
        <taxon>Euteleostomi</taxon>
        <taxon>Actinopterygii</taxon>
        <taxon>Neopterygii</taxon>
        <taxon>Teleostei</taxon>
        <taxon>Anguilliformes</taxon>
        <taxon>Anguillidae</taxon>
        <taxon>Anguilla</taxon>
    </lineage>
</organism>
<evidence type="ECO:0000313" key="1">
    <source>
        <dbReference type="EMBL" id="JAH04456.1"/>
    </source>
</evidence>
<protein>
    <submittedName>
        <fullName evidence="1">Uncharacterized protein</fullName>
    </submittedName>
</protein>
<sequence length="40" mass="4822">MNCCIPSTYTHTIKICMHIELIYRKRHTPEFFVDHDLTGR</sequence>
<accession>A0A0E9PIM1</accession>
<proteinExistence type="predicted"/>
<reference evidence="1" key="2">
    <citation type="journal article" date="2015" name="Fish Shellfish Immunol.">
        <title>Early steps in the European eel (Anguilla anguilla)-Vibrio vulnificus interaction in the gills: Role of the RtxA13 toxin.</title>
        <authorList>
            <person name="Callol A."/>
            <person name="Pajuelo D."/>
            <person name="Ebbesson L."/>
            <person name="Teles M."/>
            <person name="MacKenzie S."/>
            <person name="Amaro C."/>
        </authorList>
    </citation>
    <scope>NUCLEOTIDE SEQUENCE</scope>
</reference>
<reference evidence="1" key="1">
    <citation type="submission" date="2014-11" db="EMBL/GenBank/DDBJ databases">
        <authorList>
            <person name="Amaro Gonzalez C."/>
        </authorList>
    </citation>
    <scope>NUCLEOTIDE SEQUENCE</scope>
</reference>
<dbReference type="AlphaFoldDB" id="A0A0E9PIM1"/>